<dbReference type="EMBL" id="PGOL01005973">
    <property type="protein sequence ID" value="PKI34354.1"/>
    <property type="molecule type" value="Genomic_DNA"/>
</dbReference>
<reference evidence="1 2" key="1">
    <citation type="submission" date="2017-11" db="EMBL/GenBank/DDBJ databases">
        <title>De-novo sequencing of pomegranate (Punica granatum L.) genome.</title>
        <authorList>
            <person name="Akparov Z."/>
            <person name="Amiraslanov A."/>
            <person name="Hajiyeva S."/>
            <person name="Abbasov M."/>
            <person name="Kaur K."/>
            <person name="Hamwieh A."/>
            <person name="Solovyev V."/>
            <person name="Salamov A."/>
            <person name="Braich B."/>
            <person name="Kosarev P."/>
            <person name="Mahmoud A."/>
            <person name="Hajiyev E."/>
            <person name="Babayeva S."/>
            <person name="Izzatullayeva V."/>
            <person name="Mammadov A."/>
            <person name="Mammadov A."/>
            <person name="Sharifova S."/>
            <person name="Ojaghi J."/>
            <person name="Eynullazada K."/>
            <person name="Bayramov B."/>
            <person name="Abdulazimova A."/>
            <person name="Shahmuradov I."/>
        </authorList>
    </citation>
    <scope>NUCLEOTIDE SEQUENCE [LARGE SCALE GENOMIC DNA]</scope>
    <source>
        <strain evidence="2">cv. AG2017</strain>
        <tissue evidence="1">Leaf</tissue>
    </source>
</reference>
<sequence length="85" mass="9243">MVESLAVSGGSFLQHAVSCVKLEEGPKGEEERTPPYRLSCDEQLSLLPGTTSRARQVQVVVELSLIAPCHCRVGLTKTRNVKMSC</sequence>
<gene>
    <name evidence="1" type="ORF">CRG98_045270</name>
</gene>
<comment type="caution">
    <text evidence="1">The sequence shown here is derived from an EMBL/GenBank/DDBJ whole genome shotgun (WGS) entry which is preliminary data.</text>
</comment>
<organism evidence="1 2">
    <name type="scientific">Punica granatum</name>
    <name type="common">Pomegranate</name>
    <dbReference type="NCBI Taxonomy" id="22663"/>
    <lineage>
        <taxon>Eukaryota</taxon>
        <taxon>Viridiplantae</taxon>
        <taxon>Streptophyta</taxon>
        <taxon>Embryophyta</taxon>
        <taxon>Tracheophyta</taxon>
        <taxon>Spermatophyta</taxon>
        <taxon>Magnoliopsida</taxon>
        <taxon>eudicotyledons</taxon>
        <taxon>Gunneridae</taxon>
        <taxon>Pentapetalae</taxon>
        <taxon>rosids</taxon>
        <taxon>malvids</taxon>
        <taxon>Myrtales</taxon>
        <taxon>Lythraceae</taxon>
        <taxon>Punica</taxon>
    </lineage>
</organism>
<name>A0A2I0HRL7_PUNGR</name>
<proteinExistence type="predicted"/>
<dbReference type="AlphaFoldDB" id="A0A2I0HRL7"/>
<protein>
    <submittedName>
        <fullName evidence="1">Uncharacterized protein</fullName>
    </submittedName>
</protein>
<accession>A0A2I0HRL7</accession>
<keyword evidence="2" id="KW-1185">Reference proteome</keyword>
<dbReference type="Proteomes" id="UP000233551">
    <property type="component" value="Unassembled WGS sequence"/>
</dbReference>
<evidence type="ECO:0000313" key="1">
    <source>
        <dbReference type="EMBL" id="PKI34354.1"/>
    </source>
</evidence>
<evidence type="ECO:0000313" key="2">
    <source>
        <dbReference type="Proteomes" id="UP000233551"/>
    </source>
</evidence>